<dbReference type="CDD" id="cd07012">
    <property type="entry name" value="PBP2_Bug_TTT"/>
    <property type="match status" value="1"/>
</dbReference>
<dbReference type="Pfam" id="PF03401">
    <property type="entry name" value="TctC"/>
    <property type="match status" value="1"/>
</dbReference>
<keyword evidence="3" id="KW-1185">Reference proteome</keyword>
<evidence type="ECO:0000256" key="1">
    <source>
        <dbReference type="ARBA" id="ARBA00006987"/>
    </source>
</evidence>
<gene>
    <name evidence="2" type="ORF">J5Y10_20150</name>
</gene>
<evidence type="ECO:0000313" key="2">
    <source>
        <dbReference type="EMBL" id="MBP0495106.1"/>
    </source>
</evidence>
<comment type="similarity">
    <text evidence="1">Belongs to the UPF0065 (bug) family.</text>
</comment>
<comment type="caution">
    <text evidence="2">The sequence shown here is derived from an EMBL/GenBank/DDBJ whole genome shotgun (WGS) entry which is preliminary data.</text>
</comment>
<sequence length="326" mass="33466">MKSGTGRRILGVAVIGGALAPLIPAARAQTADRPIRILVPGAPSTQPDLVARILAEEMGRQLGRAVVAEPRPGGNGIVAVNALRQQQSDGGVLMLGGGSVLTYNPALYANPPYDPLRDFSAIGLVANSPMTLVASRRSGIATVADLLEKARARPEALTFASGGYGHSTHLAMEMLCDVAGIRLTHVPFPTRSPLPELLSGAIDLATGPVSSSLPSVRAGELVAVAVLSPGRVPALPDIPTLREAGLDCPLVPVWYAVVGPAGMPEDITARLSAAIGAAVASPALQARMADLQITPLVGNPAQVGEKIRTEAAAWSPFVRKIGLSIG</sequence>
<dbReference type="SUPFAM" id="SSF53850">
    <property type="entry name" value="Periplasmic binding protein-like II"/>
    <property type="match status" value="1"/>
</dbReference>
<organism evidence="2 3">
    <name type="scientific">Roseomonas indoligenes</name>
    <dbReference type="NCBI Taxonomy" id="2820811"/>
    <lineage>
        <taxon>Bacteria</taxon>
        <taxon>Pseudomonadati</taxon>
        <taxon>Pseudomonadota</taxon>
        <taxon>Alphaproteobacteria</taxon>
        <taxon>Acetobacterales</taxon>
        <taxon>Roseomonadaceae</taxon>
        <taxon>Roseomonas</taxon>
    </lineage>
</organism>
<dbReference type="InterPro" id="IPR042100">
    <property type="entry name" value="Bug_dom1"/>
</dbReference>
<protein>
    <submittedName>
        <fullName evidence="2">Tripartite tricarboxylate transporter substrate binding protein</fullName>
    </submittedName>
</protein>
<dbReference type="Gene3D" id="3.40.190.150">
    <property type="entry name" value="Bordetella uptake gene, domain 1"/>
    <property type="match status" value="1"/>
</dbReference>
<reference evidence="2" key="1">
    <citation type="submission" date="2021-03" db="EMBL/GenBank/DDBJ databases">
        <authorList>
            <person name="So Y."/>
        </authorList>
    </citation>
    <scope>NUCLEOTIDE SEQUENCE</scope>
    <source>
        <strain evidence="2">SG15</strain>
    </source>
</reference>
<proteinExistence type="inferred from homology"/>
<evidence type="ECO:0000313" key="3">
    <source>
        <dbReference type="Proteomes" id="UP000677537"/>
    </source>
</evidence>
<dbReference type="PIRSF" id="PIRSF017082">
    <property type="entry name" value="YflP"/>
    <property type="match status" value="1"/>
</dbReference>
<accession>A0A940N319</accession>
<dbReference type="PANTHER" id="PTHR42928:SF5">
    <property type="entry name" value="BLR1237 PROTEIN"/>
    <property type="match status" value="1"/>
</dbReference>
<dbReference type="AlphaFoldDB" id="A0A940N319"/>
<dbReference type="Proteomes" id="UP000677537">
    <property type="component" value="Unassembled WGS sequence"/>
</dbReference>
<dbReference type="InterPro" id="IPR005064">
    <property type="entry name" value="BUG"/>
</dbReference>
<dbReference type="Gene3D" id="3.40.190.10">
    <property type="entry name" value="Periplasmic binding protein-like II"/>
    <property type="match status" value="1"/>
</dbReference>
<dbReference type="EMBL" id="JAGIZA010000014">
    <property type="protein sequence ID" value="MBP0495106.1"/>
    <property type="molecule type" value="Genomic_DNA"/>
</dbReference>
<dbReference type="PANTHER" id="PTHR42928">
    <property type="entry name" value="TRICARBOXYLATE-BINDING PROTEIN"/>
    <property type="match status" value="1"/>
</dbReference>
<dbReference type="RefSeq" id="WP_209375901.1">
    <property type="nucleotide sequence ID" value="NZ_JAGIZA010000014.1"/>
</dbReference>
<name>A0A940N319_9PROT</name>